<keyword evidence="3" id="KW-1029">Fimbrium biogenesis</keyword>
<name>A0A5Q0LXZ3_VARPD</name>
<proteinExistence type="inferred from homology"/>
<evidence type="ECO:0000256" key="6">
    <source>
        <dbReference type="ARBA" id="ARBA00023186"/>
    </source>
</evidence>
<dbReference type="SUPFAM" id="SSF49354">
    <property type="entry name" value="PapD-like"/>
    <property type="match status" value="1"/>
</dbReference>
<evidence type="ECO:0000256" key="7">
    <source>
        <dbReference type="SAM" id="SignalP"/>
    </source>
</evidence>
<evidence type="ECO:0000259" key="9">
    <source>
        <dbReference type="Pfam" id="PF02753"/>
    </source>
</evidence>
<gene>
    <name evidence="10" type="ORF">GFK26_03195</name>
</gene>
<dbReference type="InterPro" id="IPR013783">
    <property type="entry name" value="Ig-like_fold"/>
</dbReference>
<dbReference type="EMBL" id="CP045644">
    <property type="protein sequence ID" value="QFZ81848.1"/>
    <property type="molecule type" value="Genomic_DNA"/>
</dbReference>
<evidence type="ECO:0000313" key="10">
    <source>
        <dbReference type="EMBL" id="QFZ81848.1"/>
    </source>
</evidence>
<evidence type="ECO:0000313" key="11">
    <source>
        <dbReference type="Proteomes" id="UP000326780"/>
    </source>
</evidence>
<dbReference type="FunFam" id="2.60.40.10:FF:000458">
    <property type="entry name" value="Molecular chaperone FimC"/>
    <property type="match status" value="1"/>
</dbReference>
<dbReference type="InterPro" id="IPR016148">
    <property type="entry name" value="Pili_assmbl_chaperone_C"/>
</dbReference>
<dbReference type="GO" id="GO:0071555">
    <property type="term" value="P:cell wall organization"/>
    <property type="evidence" value="ECO:0007669"/>
    <property type="project" value="InterPro"/>
</dbReference>
<evidence type="ECO:0000259" key="8">
    <source>
        <dbReference type="Pfam" id="PF00345"/>
    </source>
</evidence>
<sequence length="265" mass="28952">MCSKTCLRWSFALLLTFGLQWPASAGITLSGTRVILGEKDREASIPVKNTSTSPYVVQTWIDAGEGHNKTPLLVTPPLSRLDPGMENILRIMRVAGELPADRESVFWLNVKEIPERSKDENVLQIAVRSRIKLFYRPARLPGKPEEARTQLRWVVSPASQGQGAVLRVANPSAYHVTFTALNINDGQQRINADMVPPLGEVSYPLNAVKAPEAIRVNFTTLNDYGGETPEEQVQVPSGTAPVAVAVKAELLPPAAPSESSADHKR</sequence>
<keyword evidence="5" id="KW-0574">Periplasm</keyword>
<evidence type="ECO:0000256" key="5">
    <source>
        <dbReference type="ARBA" id="ARBA00022764"/>
    </source>
</evidence>
<dbReference type="GO" id="GO:0030288">
    <property type="term" value="C:outer membrane-bounded periplasmic space"/>
    <property type="evidence" value="ECO:0007669"/>
    <property type="project" value="InterPro"/>
</dbReference>
<accession>A0A5Q0LXZ3</accession>
<dbReference type="InterPro" id="IPR008962">
    <property type="entry name" value="PapD-like_sf"/>
</dbReference>
<dbReference type="Gene3D" id="2.60.40.10">
    <property type="entry name" value="Immunoglobulins"/>
    <property type="match status" value="2"/>
</dbReference>
<keyword evidence="4 7" id="KW-0732">Signal</keyword>
<dbReference type="PANTHER" id="PTHR30251">
    <property type="entry name" value="PILUS ASSEMBLY CHAPERONE"/>
    <property type="match status" value="1"/>
</dbReference>
<reference evidence="10 11" key="1">
    <citation type="submission" date="2019-10" db="EMBL/GenBank/DDBJ databases">
        <title>Complete genome sequence of Variovorax paradoxus 5C-2.</title>
        <authorList>
            <person name="Gogoleva N.E."/>
            <person name="Balkin A.S."/>
        </authorList>
    </citation>
    <scope>NUCLEOTIDE SEQUENCE [LARGE SCALE GENOMIC DNA]</scope>
    <source>
        <strain evidence="10 11">5C-2</strain>
    </source>
</reference>
<evidence type="ECO:0000256" key="3">
    <source>
        <dbReference type="ARBA" id="ARBA00022558"/>
    </source>
</evidence>
<dbReference type="Pfam" id="PF02753">
    <property type="entry name" value="PapD_C"/>
    <property type="match status" value="1"/>
</dbReference>
<dbReference type="InterPro" id="IPR016147">
    <property type="entry name" value="Pili_assmbl_chaperone_N"/>
</dbReference>
<evidence type="ECO:0000256" key="4">
    <source>
        <dbReference type="ARBA" id="ARBA00022729"/>
    </source>
</evidence>
<organism evidence="10 11">
    <name type="scientific">Variovorax paradoxus</name>
    <dbReference type="NCBI Taxonomy" id="34073"/>
    <lineage>
        <taxon>Bacteria</taxon>
        <taxon>Pseudomonadati</taxon>
        <taxon>Pseudomonadota</taxon>
        <taxon>Betaproteobacteria</taxon>
        <taxon>Burkholderiales</taxon>
        <taxon>Comamonadaceae</taxon>
        <taxon>Variovorax</taxon>
    </lineage>
</organism>
<dbReference type="Pfam" id="PF00345">
    <property type="entry name" value="PapD_N"/>
    <property type="match status" value="1"/>
</dbReference>
<comment type="subcellular location">
    <subcellularLocation>
        <location evidence="1">Periplasm</location>
    </subcellularLocation>
</comment>
<dbReference type="SUPFAM" id="SSF49584">
    <property type="entry name" value="Periplasmic chaperone C-domain"/>
    <property type="match status" value="1"/>
</dbReference>
<dbReference type="InterPro" id="IPR050643">
    <property type="entry name" value="Periplasmic_pilus_chap"/>
</dbReference>
<dbReference type="InterPro" id="IPR036316">
    <property type="entry name" value="Pili_assmbl_chap_C_dom_sf"/>
</dbReference>
<evidence type="ECO:0000256" key="1">
    <source>
        <dbReference type="ARBA" id="ARBA00004418"/>
    </source>
</evidence>
<dbReference type="PRINTS" id="PR00969">
    <property type="entry name" value="CHAPERONPILI"/>
</dbReference>
<evidence type="ECO:0000256" key="2">
    <source>
        <dbReference type="ARBA" id="ARBA00007399"/>
    </source>
</evidence>
<dbReference type="RefSeq" id="WP_153280811.1">
    <property type="nucleotide sequence ID" value="NZ_CP045644.1"/>
</dbReference>
<feature type="signal peptide" evidence="7">
    <location>
        <begin position="1"/>
        <end position="25"/>
    </location>
</feature>
<dbReference type="InterPro" id="IPR001829">
    <property type="entry name" value="Pili_assmbl_chaperone_bac"/>
</dbReference>
<dbReference type="Proteomes" id="UP000326780">
    <property type="component" value="Chromosome"/>
</dbReference>
<dbReference type="AlphaFoldDB" id="A0A5Q0LXZ3"/>
<feature type="chain" id="PRO_5024797511" evidence="7">
    <location>
        <begin position="26"/>
        <end position="265"/>
    </location>
</feature>
<keyword evidence="6" id="KW-0143">Chaperone</keyword>
<dbReference type="PANTHER" id="PTHR30251:SF2">
    <property type="entry name" value="FIMBRIAL CHAPERONE YADV-RELATED"/>
    <property type="match status" value="1"/>
</dbReference>
<feature type="domain" description="Pili assembly chaperone C-terminal" evidence="9">
    <location>
        <begin position="168"/>
        <end position="228"/>
    </location>
</feature>
<comment type="similarity">
    <text evidence="2">Belongs to the periplasmic pilus chaperone family.</text>
</comment>
<feature type="domain" description="Pili assembly chaperone N-terminal" evidence="8">
    <location>
        <begin position="26"/>
        <end position="140"/>
    </location>
</feature>
<protein>
    <submittedName>
        <fullName evidence="10">Fimbria/pilus periplasmic chaperone</fullName>
    </submittedName>
</protein>